<protein>
    <submittedName>
        <fullName evidence="5">AraC family transcriptional regulator</fullName>
    </submittedName>
</protein>
<keyword evidence="1" id="KW-0805">Transcription regulation</keyword>
<dbReference type="SUPFAM" id="SSF46689">
    <property type="entry name" value="Homeodomain-like"/>
    <property type="match status" value="2"/>
</dbReference>
<dbReference type="RefSeq" id="WP_118678030.1">
    <property type="nucleotide sequence ID" value="NZ_JACRSX010000001.1"/>
</dbReference>
<dbReference type="InterPro" id="IPR011051">
    <property type="entry name" value="RmlC_Cupin_sf"/>
</dbReference>
<keyword evidence="3" id="KW-0804">Transcription</keyword>
<dbReference type="PRINTS" id="PR00032">
    <property type="entry name" value="HTHARAC"/>
</dbReference>
<evidence type="ECO:0000259" key="4">
    <source>
        <dbReference type="PROSITE" id="PS01124"/>
    </source>
</evidence>
<dbReference type="SUPFAM" id="SSF51182">
    <property type="entry name" value="RmlC-like cupins"/>
    <property type="match status" value="1"/>
</dbReference>
<feature type="domain" description="HTH araC/xylS-type" evidence="4">
    <location>
        <begin position="221"/>
        <end position="319"/>
    </location>
</feature>
<dbReference type="InterPro" id="IPR014710">
    <property type="entry name" value="RmlC-like_jellyroll"/>
</dbReference>
<reference evidence="5 6" key="1">
    <citation type="submission" date="2020-08" db="EMBL/GenBank/DDBJ databases">
        <title>Genome public.</title>
        <authorList>
            <person name="Liu C."/>
            <person name="Sun Q."/>
        </authorList>
    </citation>
    <scope>NUCLEOTIDE SEQUENCE [LARGE SCALE GENOMIC DNA]</scope>
    <source>
        <strain evidence="5 6">NSJ-37</strain>
    </source>
</reference>
<dbReference type="EMBL" id="JACRSX010000001">
    <property type="protein sequence ID" value="MBC8561116.1"/>
    <property type="molecule type" value="Genomic_DNA"/>
</dbReference>
<dbReference type="Proteomes" id="UP000606193">
    <property type="component" value="Unassembled WGS sequence"/>
</dbReference>
<dbReference type="PANTHER" id="PTHR43280">
    <property type="entry name" value="ARAC-FAMILY TRANSCRIPTIONAL REGULATOR"/>
    <property type="match status" value="1"/>
</dbReference>
<comment type="caution">
    <text evidence="5">The sequence shown here is derived from an EMBL/GenBank/DDBJ whole genome shotgun (WGS) entry which is preliminary data.</text>
</comment>
<dbReference type="InterPro" id="IPR020449">
    <property type="entry name" value="Tscrpt_reg_AraC-type_HTH"/>
</dbReference>
<dbReference type="Pfam" id="PF02311">
    <property type="entry name" value="AraC_binding"/>
    <property type="match status" value="1"/>
</dbReference>
<dbReference type="PROSITE" id="PS01124">
    <property type="entry name" value="HTH_ARAC_FAMILY_2"/>
    <property type="match status" value="1"/>
</dbReference>
<dbReference type="CDD" id="cd02209">
    <property type="entry name" value="cupin_XRE_C"/>
    <property type="match status" value="1"/>
</dbReference>
<dbReference type="Gene3D" id="2.60.120.10">
    <property type="entry name" value="Jelly Rolls"/>
    <property type="match status" value="1"/>
</dbReference>
<dbReference type="InterPro" id="IPR018060">
    <property type="entry name" value="HTH_AraC"/>
</dbReference>
<dbReference type="InterPro" id="IPR003313">
    <property type="entry name" value="AraC-bd"/>
</dbReference>
<organism evidence="5 6">
    <name type="scientific">Jutongia huaianensis</name>
    <dbReference type="NCBI Taxonomy" id="2763668"/>
    <lineage>
        <taxon>Bacteria</taxon>
        <taxon>Bacillati</taxon>
        <taxon>Bacillota</taxon>
        <taxon>Clostridia</taxon>
        <taxon>Lachnospirales</taxon>
        <taxon>Lachnospiraceae</taxon>
        <taxon>Jutongia</taxon>
    </lineage>
</organism>
<keyword evidence="2" id="KW-0238">DNA-binding</keyword>
<evidence type="ECO:0000256" key="3">
    <source>
        <dbReference type="ARBA" id="ARBA00023163"/>
    </source>
</evidence>
<dbReference type="SMART" id="SM00342">
    <property type="entry name" value="HTH_ARAC"/>
    <property type="match status" value="1"/>
</dbReference>
<dbReference type="InterPro" id="IPR009057">
    <property type="entry name" value="Homeodomain-like_sf"/>
</dbReference>
<gene>
    <name evidence="5" type="ORF">H8704_00480</name>
</gene>
<keyword evidence="6" id="KW-1185">Reference proteome</keyword>
<dbReference type="Gene3D" id="1.10.10.60">
    <property type="entry name" value="Homeodomain-like"/>
    <property type="match status" value="2"/>
</dbReference>
<dbReference type="Pfam" id="PF12833">
    <property type="entry name" value="HTH_18"/>
    <property type="match status" value="1"/>
</dbReference>
<dbReference type="InterPro" id="IPR018062">
    <property type="entry name" value="HTH_AraC-typ_CS"/>
</dbReference>
<evidence type="ECO:0000256" key="1">
    <source>
        <dbReference type="ARBA" id="ARBA00023015"/>
    </source>
</evidence>
<proteinExistence type="predicted"/>
<accession>A0ABR7MXM7</accession>
<dbReference type="PROSITE" id="PS00041">
    <property type="entry name" value="HTH_ARAC_FAMILY_1"/>
    <property type="match status" value="1"/>
</dbReference>
<evidence type="ECO:0000313" key="5">
    <source>
        <dbReference type="EMBL" id="MBC8561116.1"/>
    </source>
</evidence>
<dbReference type="PANTHER" id="PTHR43280:SF2">
    <property type="entry name" value="HTH-TYPE TRANSCRIPTIONAL REGULATOR EXSA"/>
    <property type="match status" value="1"/>
</dbReference>
<evidence type="ECO:0000313" key="6">
    <source>
        <dbReference type="Proteomes" id="UP000606193"/>
    </source>
</evidence>
<evidence type="ECO:0000256" key="2">
    <source>
        <dbReference type="ARBA" id="ARBA00023125"/>
    </source>
</evidence>
<sequence length="322" mass="38127">MARKKQYEEKQQHGTAELPVGLHKMSYPAGTDVIFYLHWHQEFEMLMVTEGEINFEIEDRRYLLREGDGVFINSNLLHSARAVDGKPCSFFAIDFHYQFLHEDIHSRFGRKYLKPVLDGKIVFPEFISVRCPDMPYRPEFEDPANRRRMSVQPEMEALWDNGGWQSQVLRLLRELYVCPEHDTEPYELMLRSHIIGIWDRLNRQSIRVSRRDEPGETGRLEPVVKYMKENFAYEITLSELAEMLPMSEGQFCRIFKQTMKMSPMQYLMRYRILQSCRLLQDTDKKIGEIANLSGFNNISYFNKVFLQTIGCTPREYRSTGNY</sequence>
<name>A0ABR7MXM7_9FIRM</name>